<dbReference type="SUPFAM" id="SSF56349">
    <property type="entry name" value="DNA breaking-rejoining enzymes"/>
    <property type="match status" value="1"/>
</dbReference>
<dbReference type="InterPro" id="IPR013762">
    <property type="entry name" value="Integrase-like_cat_sf"/>
</dbReference>
<organism evidence="3 4">
    <name type="scientific">Nocardiopsis rhodophaea</name>
    <dbReference type="NCBI Taxonomy" id="280238"/>
    <lineage>
        <taxon>Bacteria</taxon>
        <taxon>Bacillati</taxon>
        <taxon>Actinomycetota</taxon>
        <taxon>Actinomycetes</taxon>
        <taxon>Streptosporangiales</taxon>
        <taxon>Nocardiopsidaceae</taxon>
        <taxon>Nocardiopsis</taxon>
    </lineage>
</organism>
<evidence type="ECO:0000256" key="1">
    <source>
        <dbReference type="ARBA" id="ARBA00023172"/>
    </source>
</evidence>
<feature type="compositionally biased region" description="Polar residues" evidence="2">
    <location>
        <begin position="1"/>
        <end position="12"/>
    </location>
</feature>
<reference evidence="3 4" key="1">
    <citation type="journal article" date="2019" name="Int. J. Syst. Evol. Microbiol.">
        <title>The Global Catalogue of Microorganisms (GCM) 10K type strain sequencing project: providing services to taxonomists for standard genome sequencing and annotation.</title>
        <authorList>
            <consortium name="The Broad Institute Genomics Platform"/>
            <consortium name="The Broad Institute Genome Sequencing Center for Infectious Disease"/>
            <person name="Wu L."/>
            <person name="Ma J."/>
        </authorList>
    </citation>
    <scope>NUCLEOTIDE SEQUENCE [LARGE SCALE GENOMIC DNA]</scope>
    <source>
        <strain evidence="3 4">JCM 15313</strain>
    </source>
</reference>
<accession>A0ABN2TN80</accession>
<dbReference type="Proteomes" id="UP001501585">
    <property type="component" value="Unassembled WGS sequence"/>
</dbReference>
<gene>
    <name evidence="3" type="ORF">GCM10009799_48790</name>
</gene>
<sequence length="159" mass="17927">MDTIQAENQIHRANSKPAPVDVKTDAGRRSLPLLRWARDAPLDRAQWQANRKRRRGADWMENGLILTTSAGNAIQPRNFSRTSERLVKAAKMRLIRLHDLRHSVASLLKREGAHHATPWRSSGISVSRSPWRSTRRADKETRRQGLGPLGGALFGKTVN</sequence>
<evidence type="ECO:0000256" key="2">
    <source>
        <dbReference type="SAM" id="MobiDB-lite"/>
    </source>
</evidence>
<keyword evidence="4" id="KW-1185">Reference proteome</keyword>
<dbReference type="Gene3D" id="1.10.443.10">
    <property type="entry name" value="Intergrase catalytic core"/>
    <property type="match status" value="1"/>
</dbReference>
<feature type="compositionally biased region" description="Polar residues" evidence="2">
    <location>
        <begin position="119"/>
        <end position="132"/>
    </location>
</feature>
<evidence type="ECO:0000313" key="4">
    <source>
        <dbReference type="Proteomes" id="UP001501585"/>
    </source>
</evidence>
<keyword evidence="1" id="KW-0233">DNA recombination</keyword>
<dbReference type="EMBL" id="BAAAPC010000028">
    <property type="protein sequence ID" value="GAA2014763.1"/>
    <property type="molecule type" value="Genomic_DNA"/>
</dbReference>
<evidence type="ECO:0000313" key="3">
    <source>
        <dbReference type="EMBL" id="GAA2014763.1"/>
    </source>
</evidence>
<proteinExistence type="predicted"/>
<evidence type="ECO:0008006" key="5">
    <source>
        <dbReference type="Google" id="ProtNLM"/>
    </source>
</evidence>
<feature type="region of interest" description="Disordered" evidence="2">
    <location>
        <begin position="118"/>
        <end position="159"/>
    </location>
</feature>
<protein>
    <recommendedName>
        <fullName evidence="5">Tyr recombinase domain-containing protein</fullName>
    </recommendedName>
</protein>
<feature type="region of interest" description="Disordered" evidence="2">
    <location>
        <begin position="1"/>
        <end position="24"/>
    </location>
</feature>
<name>A0ABN2TN80_9ACTN</name>
<comment type="caution">
    <text evidence="3">The sequence shown here is derived from an EMBL/GenBank/DDBJ whole genome shotgun (WGS) entry which is preliminary data.</text>
</comment>
<dbReference type="InterPro" id="IPR011010">
    <property type="entry name" value="DNA_brk_join_enz"/>
</dbReference>